<name>A0A8X7CRC6_9ARAC</name>
<protein>
    <submittedName>
        <fullName evidence="1">Uncharacterized protein</fullName>
    </submittedName>
</protein>
<dbReference type="EMBL" id="BMAV01022879">
    <property type="protein sequence ID" value="GFY78228.1"/>
    <property type="molecule type" value="Genomic_DNA"/>
</dbReference>
<proteinExistence type="predicted"/>
<keyword evidence="2" id="KW-1185">Reference proteome</keyword>
<dbReference type="Proteomes" id="UP000886998">
    <property type="component" value="Unassembled WGS sequence"/>
</dbReference>
<accession>A0A8X7CRC6</accession>
<dbReference type="AlphaFoldDB" id="A0A8X7CRC6"/>
<evidence type="ECO:0000313" key="2">
    <source>
        <dbReference type="Proteomes" id="UP000886998"/>
    </source>
</evidence>
<sequence length="76" mass="8891">MEIIRAIDFSVTSEKEDDYDREQRKLIASSVSQNYFIGIPNIPHSLQCLCHCPEEACPLLYSIIFSSYFIHIMWSF</sequence>
<comment type="caution">
    <text evidence="1">The sequence shown here is derived from an EMBL/GenBank/DDBJ whole genome shotgun (WGS) entry which is preliminary data.</text>
</comment>
<evidence type="ECO:0000313" key="1">
    <source>
        <dbReference type="EMBL" id="GFY78228.1"/>
    </source>
</evidence>
<organism evidence="1 2">
    <name type="scientific">Trichonephila inaurata madagascariensis</name>
    <dbReference type="NCBI Taxonomy" id="2747483"/>
    <lineage>
        <taxon>Eukaryota</taxon>
        <taxon>Metazoa</taxon>
        <taxon>Ecdysozoa</taxon>
        <taxon>Arthropoda</taxon>
        <taxon>Chelicerata</taxon>
        <taxon>Arachnida</taxon>
        <taxon>Araneae</taxon>
        <taxon>Araneomorphae</taxon>
        <taxon>Entelegynae</taxon>
        <taxon>Araneoidea</taxon>
        <taxon>Nephilidae</taxon>
        <taxon>Trichonephila</taxon>
        <taxon>Trichonephila inaurata</taxon>
    </lineage>
</organism>
<gene>
    <name evidence="1" type="ORF">TNIN_34531</name>
</gene>
<reference evidence="1" key="1">
    <citation type="submission" date="2020-08" db="EMBL/GenBank/DDBJ databases">
        <title>Multicomponent nature underlies the extraordinary mechanical properties of spider dragline silk.</title>
        <authorList>
            <person name="Kono N."/>
            <person name="Nakamura H."/>
            <person name="Mori M."/>
            <person name="Yoshida Y."/>
            <person name="Ohtoshi R."/>
            <person name="Malay A.D."/>
            <person name="Moran D.A.P."/>
            <person name="Tomita M."/>
            <person name="Numata K."/>
            <person name="Arakawa K."/>
        </authorList>
    </citation>
    <scope>NUCLEOTIDE SEQUENCE</scope>
</reference>